<gene>
    <name evidence="1" type="ORF">VQ7734_00840</name>
</gene>
<evidence type="ECO:0000313" key="1">
    <source>
        <dbReference type="EMBL" id="SHO55121.1"/>
    </source>
</evidence>
<name>A0A1M7YR73_9VIBR</name>
<protein>
    <submittedName>
        <fullName evidence="1">Uncharacterized protein</fullName>
    </submittedName>
</protein>
<accession>A0A1M7YR73</accession>
<dbReference type="STRING" id="1117707.VQ7734_00840"/>
<keyword evidence="2" id="KW-1185">Reference proteome</keyword>
<proteinExistence type="predicted"/>
<evidence type="ECO:0000313" key="2">
    <source>
        <dbReference type="Proteomes" id="UP000184600"/>
    </source>
</evidence>
<reference evidence="2" key="1">
    <citation type="submission" date="2016-12" db="EMBL/GenBank/DDBJ databases">
        <authorList>
            <person name="Rodrigo-Torres L."/>
            <person name="Arahal R.D."/>
            <person name="Lucena T."/>
        </authorList>
    </citation>
    <scope>NUCLEOTIDE SEQUENCE [LARGE SCALE GENOMIC DNA]</scope>
</reference>
<dbReference type="Proteomes" id="UP000184600">
    <property type="component" value="Unassembled WGS sequence"/>
</dbReference>
<dbReference type="AlphaFoldDB" id="A0A1M7YR73"/>
<organism evidence="1 2">
    <name type="scientific">Vibrio quintilis</name>
    <dbReference type="NCBI Taxonomy" id="1117707"/>
    <lineage>
        <taxon>Bacteria</taxon>
        <taxon>Pseudomonadati</taxon>
        <taxon>Pseudomonadota</taxon>
        <taxon>Gammaproteobacteria</taxon>
        <taxon>Vibrionales</taxon>
        <taxon>Vibrionaceae</taxon>
        <taxon>Vibrio</taxon>
    </lineage>
</organism>
<dbReference type="EMBL" id="FRFG01000011">
    <property type="protein sequence ID" value="SHO55121.1"/>
    <property type="molecule type" value="Genomic_DNA"/>
</dbReference>
<sequence>MKLTGKNIAVVSLIAAGVAAVVVWASNNVDAVEDAIG</sequence>